<comment type="caution">
    <text evidence="2">The sequence shown here is derived from an EMBL/GenBank/DDBJ whole genome shotgun (WGS) entry which is preliminary data.</text>
</comment>
<evidence type="ECO:0000313" key="3">
    <source>
        <dbReference type="Proteomes" id="UP001480595"/>
    </source>
</evidence>
<dbReference type="RefSeq" id="XP_066709896.1">
    <property type="nucleotide sequence ID" value="XM_066864935.1"/>
</dbReference>
<reference evidence="2 3" key="1">
    <citation type="submission" date="2023-01" db="EMBL/GenBank/DDBJ databases">
        <title>Analysis of 21 Apiospora genomes using comparative genomics revels a genus with tremendous synthesis potential of carbohydrate active enzymes and secondary metabolites.</title>
        <authorList>
            <person name="Sorensen T."/>
        </authorList>
    </citation>
    <scope>NUCLEOTIDE SEQUENCE [LARGE SCALE GENOMIC DNA]</scope>
    <source>
        <strain evidence="2 3">CBS 135458</strain>
    </source>
</reference>
<evidence type="ECO:0000313" key="2">
    <source>
        <dbReference type="EMBL" id="KAK8043043.1"/>
    </source>
</evidence>
<accession>A0ABR1T8Z3</accession>
<keyword evidence="3" id="KW-1185">Reference proteome</keyword>
<feature type="compositionally biased region" description="Polar residues" evidence="1">
    <location>
        <begin position="9"/>
        <end position="22"/>
    </location>
</feature>
<dbReference type="Proteomes" id="UP001480595">
    <property type="component" value="Unassembled WGS sequence"/>
</dbReference>
<proteinExistence type="predicted"/>
<dbReference type="GeneID" id="92097998"/>
<organism evidence="2 3">
    <name type="scientific">Apiospora phragmitis</name>
    <dbReference type="NCBI Taxonomy" id="2905665"/>
    <lineage>
        <taxon>Eukaryota</taxon>
        <taxon>Fungi</taxon>
        <taxon>Dikarya</taxon>
        <taxon>Ascomycota</taxon>
        <taxon>Pezizomycotina</taxon>
        <taxon>Sordariomycetes</taxon>
        <taxon>Xylariomycetidae</taxon>
        <taxon>Amphisphaeriales</taxon>
        <taxon>Apiosporaceae</taxon>
        <taxon>Apiospora</taxon>
    </lineage>
</organism>
<name>A0ABR1T8Z3_9PEZI</name>
<gene>
    <name evidence="2" type="ORF">PG994_013526</name>
</gene>
<feature type="region of interest" description="Disordered" evidence="1">
    <location>
        <begin position="142"/>
        <end position="175"/>
    </location>
</feature>
<feature type="region of interest" description="Disordered" evidence="1">
    <location>
        <begin position="1"/>
        <end position="22"/>
    </location>
</feature>
<protein>
    <submittedName>
        <fullName evidence="2">Uncharacterized protein</fullName>
    </submittedName>
</protein>
<evidence type="ECO:0000256" key="1">
    <source>
        <dbReference type="SAM" id="MobiDB-lite"/>
    </source>
</evidence>
<dbReference type="EMBL" id="JAQQWL010000013">
    <property type="protein sequence ID" value="KAK8043043.1"/>
    <property type="molecule type" value="Genomic_DNA"/>
</dbReference>
<sequence length="196" mass="19997">MQVRASDNPGFSTGCETSCKSPTNELVGCGPQRSGAYSLSTAMDGDDAVVVTLKSRKAMAEFTVRLDDMTRVDGTVDTGAMTTWTYKDDANIVVPTRDLEVSRDDPAWIVPSGVEWDLASATASVIATAALAAGTTKSSSSVASVTASPTAAESEPSATEAETSASASPSDEPSSATRGSAFAGVIFAIGLMALVL</sequence>